<comment type="caution">
    <text evidence="11">The sequence shown here is derived from an EMBL/GenBank/DDBJ whole genome shotgun (WGS) entry which is preliminary data.</text>
</comment>
<keyword evidence="12" id="KW-1185">Reference proteome</keyword>
<accession>A0A176WEI7</accession>
<reference evidence="11" key="1">
    <citation type="submission" date="2016-03" db="EMBL/GenBank/DDBJ databases">
        <title>Mechanisms controlling the formation of the plant cell surface in tip-growing cells are functionally conserved among land plants.</title>
        <authorList>
            <person name="Honkanen S."/>
            <person name="Jones V.A."/>
            <person name="Morieri G."/>
            <person name="Champion C."/>
            <person name="Hetherington A.J."/>
            <person name="Kelly S."/>
            <person name="Saint-Marcoux D."/>
            <person name="Proust H."/>
            <person name="Prescott H."/>
            <person name="Dolan L."/>
        </authorList>
    </citation>
    <scope>NUCLEOTIDE SEQUENCE [LARGE SCALE GENOMIC DNA]</scope>
    <source>
        <tissue evidence="11">Whole gametophyte</tissue>
    </source>
</reference>
<evidence type="ECO:0000256" key="6">
    <source>
        <dbReference type="ARBA" id="ARBA00023136"/>
    </source>
</evidence>
<evidence type="ECO:0000256" key="10">
    <source>
        <dbReference type="SAM" id="Phobius"/>
    </source>
</evidence>
<protein>
    <recommendedName>
        <fullName evidence="13">Aquaporin</fullName>
    </recommendedName>
</protein>
<dbReference type="InterPro" id="IPR000425">
    <property type="entry name" value="MIP"/>
</dbReference>
<feature type="transmembrane region" description="Helical" evidence="10">
    <location>
        <begin position="194"/>
        <end position="227"/>
    </location>
</feature>
<dbReference type="PANTHER" id="PTHR46739">
    <property type="entry name" value="AQUAPORIN SIP1-1"/>
    <property type="match status" value="1"/>
</dbReference>
<evidence type="ECO:0000256" key="5">
    <source>
        <dbReference type="ARBA" id="ARBA00022989"/>
    </source>
</evidence>
<proteinExistence type="inferred from homology"/>
<comment type="similarity">
    <text evidence="7">Belongs to the MIP/aquaporin (TC 1.A.8) family. SIP (TC 1.A.8.10) subfamily.</text>
</comment>
<dbReference type="SUPFAM" id="SSF81338">
    <property type="entry name" value="Aquaporin-like"/>
    <property type="match status" value="1"/>
</dbReference>
<dbReference type="EMBL" id="LVLJ01001188">
    <property type="protein sequence ID" value="OAE31043.1"/>
    <property type="molecule type" value="Genomic_DNA"/>
</dbReference>
<comment type="subcellular location">
    <subcellularLocation>
        <location evidence="1">Membrane</location>
        <topology evidence="1">Multi-pass membrane protein</topology>
    </subcellularLocation>
</comment>
<dbReference type="PANTHER" id="PTHR46739:SF3">
    <property type="entry name" value="AQUAPORIN SIP1-1"/>
    <property type="match status" value="1"/>
</dbReference>
<feature type="region of interest" description="Disordered" evidence="9">
    <location>
        <begin position="35"/>
        <end position="84"/>
    </location>
</feature>
<dbReference type="Gene3D" id="1.20.1080.10">
    <property type="entry name" value="Glycerol uptake facilitator protein"/>
    <property type="match status" value="1"/>
</dbReference>
<feature type="compositionally biased region" description="Gly residues" evidence="9">
    <location>
        <begin position="53"/>
        <end position="67"/>
    </location>
</feature>
<gene>
    <name evidence="11" type="ORF">AXG93_1502s1450</name>
</gene>
<keyword evidence="2 8" id="KW-0813">Transport</keyword>
<name>A0A176WEI7_MARPO</name>
<feature type="transmembrane region" description="Helical" evidence="10">
    <location>
        <begin position="163"/>
        <end position="182"/>
    </location>
</feature>
<evidence type="ECO:0000256" key="4">
    <source>
        <dbReference type="ARBA" id="ARBA00022737"/>
    </source>
</evidence>
<feature type="transmembrane region" description="Helical" evidence="10">
    <location>
        <begin position="324"/>
        <end position="344"/>
    </location>
</feature>
<feature type="transmembrane region" description="Helical" evidence="10">
    <location>
        <begin position="247"/>
        <end position="270"/>
    </location>
</feature>
<keyword evidence="6 10" id="KW-0472">Membrane</keyword>
<dbReference type="GO" id="GO:0015250">
    <property type="term" value="F:water channel activity"/>
    <property type="evidence" value="ECO:0007669"/>
    <property type="project" value="InterPro"/>
</dbReference>
<keyword evidence="5 10" id="KW-1133">Transmembrane helix</keyword>
<feature type="transmembrane region" description="Helical" evidence="10">
    <location>
        <begin position="277"/>
        <end position="295"/>
    </location>
</feature>
<dbReference type="PRINTS" id="PR00783">
    <property type="entry name" value="MINTRINSICP"/>
</dbReference>
<dbReference type="InterPro" id="IPR023271">
    <property type="entry name" value="Aquaporin-like"/>
</dbReference>
<evidence type="ECO:0000313" key="12">
    <source>
        <dbReference type="Proteomes" id="UP000077202"/>
    </source>
</evidence>
<dbReference type="Pfam" id="PF00230">
    <property type="entry name" value="MIP"/>
    <property type="match status" value="1"/>
</dbReference>
<dbReference type="InterPro" id="IPR044222">
    <property type="entry name" value="SIP1-1/2-like"/>
</dbReference>
<evidence type="ECO:0008006" key="13">
    <source>
        <dbReference type="Google" id="ProtNLM"/>
    </source>
</evidence>
<keyword evidence="3 8" id="KW-0812">Transmembrane</keyword>
<dbReference type="GO" id="GO:0016020">
    <property type="term" value="C:membrane"/>
    <property type="evidence" value="ECO:0007669"/>
    <property type="project" value="UniProtKB-SubCell"/>
</dbReference>
<evidence type="ECO:0000256" key="2">
    <source>
        <dbReference type="ARBA" id="ARBA00022448"/>
    </source>
</evidence>
<evidence type="ECO:0000313" key="11">
    <source>
        <dbReference type="EMBL" id="OAE31043.1"/>
    </source>
</evidence>
<evidence type="ECO:0000256" key="8">
    <source>
        <dbReference type="RuleBase" id="RU000477"/>
    </source>
</evidence>
<evidence type="ECO:0000256" key="3">
    <source>
        <dbReference type="ARBA" id="ARBA00022692"/>
    </source>
</evidence>
<feature type="transmembrane region" description="Helical" evidence="10">
    <location>
        <begin position="125"/>
        <end position="151"/>
    </location>
</feature>
<organism evidence="11 12">
    <name type="scientific">Marchantia polymorpha subsp. ruderalis</name>
    <dbReference type="NCBI Taxonomy" id="1480154"/>
    <lineage>
        <taxon>Eukaryota</taxon>
        <taxon>Viridiplantae</taxon>
        <taxon>Streptophyta</taxon>
        <taxon>Embryophyta</taxon>
        <taxon>Marchantiophyta</taxon>
        <taxon>Marchantiopsida</taxon>
        <taxon>Marchantiidae</taxon>
        <taxon>Marchantiales</taxon>
        <taxon>Marchantiaceae</taxon>
        <taxon>Marchantia</taxon>
    </lineage>
</organism>
<evidence type="ECO:0000256" key="9">
    <source>
        <dbReference type="SAM" id="MobiDB-lite"/>
    </source>
</evidence>
<sequence>MRFGWDRREAGGNGVARDGKGVARSAFLLLFVAPGESEEPGDQGSGTATDIAGGEGEGFGDPRGGDLGTPCSVDRPKSPEWPPCGPRLARPVAAADCSSSSSVVVVVLSSKNEAKPVDMSRIVKLAIFDGLLSFLWVFLTSCLGAGAHVIAKQLDYEGDRTGIVVGEVVVLIFAFSLTGKALGGASWNPTAPVAFYAAGAGVDTLFTLAIRLPAMAVGAAAGALAITEVMPDQFRHTIGGPKLKVDLHTGAVAEGILTFTITLVVLWTVLRGPKNGFLKTIIIIMTTLFLVSKGGPYTGPAMNPSNAFGWAYVNQKHMSQEHLYVYWVTPFIGALGASAVYRLLFARPVPKEKAA</sequence>
<dbReference type="Proteomes" id="UP000077202">
    <property type="component" value="Unassembled WGS sequence"/>
</dbReference>
<dbReference type="AlphaFoldDB" id="A0A176WEI7"/>
<evidence type="ECO:0000256" key="1">
    <source>
        <dbReference type="ARBA" id="ARBA00004141"/>
    </source>
</evidence>
<keyword evidence="4" id="KW-0677">Repeat</keyword>
<evidence type="ECO:0000256" key="7">
    <source>
        <dbReference type="ARBA" id="ARBA00024030"/>
    </source>
</evidence>